<dbReference type="Proteomes" id="UP000000214">
    <property type="component" value="Chromosome"/>
</dbReference>
<dbReference type="STRING" id="1171373.PACID_29600"/>
<proteinExistence type="predicted"/>
<protein>
    <submittedName>
        <fullName evidence="1">Uncharacterized protein</fullName>
    </submittedName>
</protein>
<sequence length="55" mass="6408">MRVEQGQIGPRRRRCIASGREDMDEVIHAQHLDNSMDHHGGLIDEGYLNFWHVSH</sequence>
<name>K7SNF9_ACIA4</name>
<evidence type="ECO:0000313" key="2">
    <source>
        <dbReference type="Proteomes" id="UP000000214"/>
    </source>
</evidence>
<gene>
    <name evidence="1" type="ordered locus">PACID_29600</name>
</gene>
<dbReference type="HOGENOM" id="CLU_3028658_0_0_11"/>
<organism evidence="1 2">
    <name type="scientific">Acidipropionibacterium acidipropionici (strain ATCC 4875 / DSM 20272 / JCM 6432 / NBRC 12425 / NCIMB 8070 / 4)</name>
    <name type="common">Propionibacterium acidipropionici</name>
    <dbReference type="NCBI Taxonomy" id="1171373"/>
    <lineage>
        <taxon>Bacteria</taxon>
        <taxon>Bacillati</taxon>
        <taxon>Actinomycetota</taxon>
        <taxon>Actinomycetes</taxon>
        <taxon>Propionibacteriales</taxon>
        <taxon>Propionibacteriaceae</taxon>
        <taxon>Acidipropionibacterium</taxon>
    </lineage>
</organism>
<accession>K7SNF9</accession>
<dbReference type="AlphaFoldDB" id="K7SNF9"/>
<dbReference type="EMBL" id="CP003493">
    <property type="protein sequence ID" value="AFV90725.1"/>
    <property type="molecule type" value="Genomic_DNA"/>
</dbReference>
<dbReference type="KEGG" id="pbo:PACID_29600"/>
<reference evidence="1 2" key="1">
    <citation type="journal article" date="2012" name="BMC Genomics">
        <title>The genome sequence of Propionibacterium acidipropionici provides insights into its biotechnological and industrial potential.</title>
        <authorList>
            <person name="Parizzi L.P."/>
            <person name="Grassi M.C."/>
            <person name="Llerena L.A."/>
            <person name="Carazzolle M.F."/>
            <person name="Queiroz V.L."/>
            <person name="Lunardi I."/>
            <person name="Zeidler A.F."/>
            <person name="Teixeira P.J."/>
            <person name="Mieczkowski P."/>
            <person name="Rincones J."/>
            <person name="Pereira G.A."/>
        </authorList>
    </citation>
    <scope>NUCLEOTIDE SEQUENCE [LARGE SCALE GENOMIC DNA]</scope>
    <source>
        <strain evidence="2">ATCC 4875 / DSM 20272 / JCM 6432 / NBRC 12425 / NCIMB 8070</strain>
    </source>
</reference>
<evidence type="ECO:0000313" key="1">
    <source>
        <dbReference type="EMBL" id="AFV90725.1"/>
    </source>
</evidence>